<dbReference type="Pfam" id="PF03357">
    <property type="entry name" value="Snf7"/>
    <property type="match status" value="1"/>
</dbReference>
<dbReference type="AlphaFoldDB" id="A0AAF0J5Q5"/>
<sequence>MPTRWALPDAGRPLCIAVAVNELAKEGSFVRRATFLEHGARKSSLLSWAWSSAAGMLSAAGLIEADDFDEAYWSRVEGDWVLVANVKKATAAYDAYMTSHPPGTLERIQSRSMFAQTLEKLGIGLTADDHEVFMNHLVRQKKIFVEGDLVKLAASGPVSPPTEADRGLLSVRVLYAQLEAQIDALDKRIDAAQERIKAALANKPKSAALSYLRTRKQLEEMRSQRIATLETTSSVLLRIEQAVGDAEIMATYETSVRTLRSLLADPALRPEKVDQTMDALSEAMADQADVHDAINVDAGIDEDEIARELEALALEEKEAQDTKTDVTLPEAPKTQLPAAQEQARPERVAELA</sequence>
<reference evidence="3" key="1">
    <citation type="submission" date="2023-03" db="EMBL/GenBank/DDBJ databases">
        <title>Mating type loci evolution in Malassezia.</title>
        <authorList>
            <person name="Coelho M.A."/>
        </authorList>
    </citation>
    <scope>NUCLEOTIDE SEQUENCE</scope>
    <source>
        <strain evidence="3">CBS 11721</strain>
    </source>
</reference>
<evidence type="ECO:0008006" key="5">
    <source>
        <dbReference type="Google" id="ProtNLM"/>
    </source>
</evidence>
<keyword evidence="1" id="KW-0175">Coiled coil</keyword>
<feature type="compositionally biased region" description="Basic and acidic residues" evidence="2">
    <location>
        <begin position="343"/>
        <end position="352"/>
    </location>
</feature>
<dbReference type="GO" id="GO:0006900">
    <property type="term" value="P:vesicle budding from membrane"/>
    <property type="evidence" value="ECO:0007669"/>
    <property type="project" value="TreeGrafter"/>
</dbReference>
<gene>
    <name evidence="3" type="ORF">MCUN1_001144</name>
</gene>
<organism evidence="3 4">
    <name type="scientific">Malassezia cuniculi</name>
    <dbReference type="NCBI Taxonomy" id="948313"/>
    <lineage>
        <taxon>Eukaryota</taxon>
        <taxon>Fungi</taxon>
        <taxon>Dikarya</taxon>
        <taxon>Basidiomycota</taxon>
        <taxon>Ustilaginomycotina</taxon>
        <taxon>Malasseziomycetes</taxon>
        <taxon>Malasseziales</taxon>
        <taxon>Malasseziaceae</taxon>
        <taxon>Malassezia</taxon>
    </lineage>
</organism>
<dbReference type="GO" id="GO:0032511">
    <property type="term" value="P:late endosome to vacuole transport via multivesicular body sorting pathway"/>
    <property type="evidence" value="ECO:0007669"/>
    <property type="project" value="TreeGrafter"/>
</dbReference>
<evidence type="ECO:0000256" key="1">
    <source>
        <dbReference type="SAM" id="Coils"/>
    </source>
</evidence>
<dbReference type="Proteomes" id="UP001219933">
    <property type="component" value="Chromosome 2"/>
</dbReference>
<dbReference type="GO" id="GO:0005771">
    <property type="term" value="C:multivesicular body"/>
    <property type="evidence" value="ECO:0007669"/>
    <property type="project" value="TreeGrafter"/>
</dbReference>
<dbReference type="InterPro" id="IPR005024">
    <property type="entry name" value="Snf7_fam"/>
</dbReference>
<dbReference type="GO" id="GO:0009898">
    <property type="term" value="C:cytoplasmic side of plasma membrane"/>
    <property type="evidence" value="ECO:0007669"/>
    <property type="project" value="TreeGrafter"/>
</dbReference>
<evidence type="ECO:0000313" key="4">
    <source>
        <dbReference type="Proteomes" id="UP001219933"/>
    </source>
</evidence>
<dbReference type="EMBL" id="CP119878">
    <property type="protein sequence ID" value="WFD34305.1"/>
    <property type="molecule type" value="Genomic_DNA"/>
</dbReference>
<dbReference type="GO" id="GO:0000815">
    <property type="term" value="C:ESCRT III complex"/>
    <property type="evidence" value="ECO:0007669"/>
    <property type="project" value="TreeGrafter"/>
</dbReference>
<name>A0AAF0J5Q5_9BASI</name>
<dbReference type="PANTHER" id="PTHR22761:SF96">
    <property type="entry name" value="BCDNA.GH08385"/>
    <property type="match status" value="1"/>
</dbReference>
<evidence type="ECO:0000256" key="2">
    <source>
        <dbReference type="SAM" id="MobiDB-lite"/>
    </source>
</evidence>
<evidence type="ECO:0000313" key="3">
    <source>
        <dbReference type="EMBL" id="WFD34305.1"/>
    </source>
</evidence>
<feature type="coiled-coil region" evidence="1">
    <location>
        <begin position="175"/>
        <end position="202"/>
    </location>
</feature>
<keyword evidence="4" id="KW-1185">Reference proteome</keyword>
<protein>
    <recommendedName>
        <fullName evidence="5">Charged multivesicular body protein 7</fullName>
    </recommendedName>
</protein>
<proteinExistence type="predicted"/>
<feature type="region of interest" description="Disordered" evidence="2">
    <location>
        <begin position="316"/>
        <end position="352"/>
    </location>
</feature>
<dbReference type="PANTHER" id="PTHR22761">
    <property type="entry name" value="CHARGED MULTIVESICULAR BODY PROTEIN"/>
    <property type="match status" value="1"/>
</dbReference>
<accession>A0AAF0J5Q5</accession>